<dbReference type="InterPro" id="IPR003753">
    <property type="entry name" value="Exonuc_VII_L"/>
</dbReference>
<feature type="domain" description="Exonuclease VII large subunit C-terminal" evidence="7">
    <location>
        <begin position="129"/>
        <end position="445"/>
    </location>
</feature>
<dbReference type="GO" id="GO:0005737">
    <property type="term" value="C:cytoplasm"/>
    <property type="evidence" value="ECO:0007669"/>
    <property type="project" value="UniProtKB-SubCell"/>
</dbReference>
<dbReference type="Pfam" id="PF02601">
    <property type="entry name" value="Exonuc_VII_L"/>
    <property type="match status" value="1"/>
</dbReference>
<dbReference type="eggNOG" id="COG1570">
    <property type="taxonomic scope" value="Bacteria"/>
</dbReference>
<dbReference type="PANTHER" id="PTHR30008">
    <property type="entry name" value="EXODEOXYRIBONUCLEASE 7 LARGE SUBUNIT"/>
    <property type="match status" value="1"/>
</dbReference>
<dbReference type="RefSeq" id="WP_011628442.1">
    <property type="nucleotide sequence ID" value="NC_008340.1"/>
</dbReference>
<comment type="subunit">
    <text evidence="5">Heterooligomer composed of large and small subunits.</text>
</comment>
<comment type="subcellular location">
    <subcellularLocation>
        <location evidence="5 6">Cytoplasm</location>
    </subcellularLocation>
</comment>
<name>Q0AAU0_ALKEH</name>
<feature type="domain" description="OB-fold nucleic acid binding" evidence="8">
    <location>
        <begin position="13"/>
        <end position="106"/>
    </location>
</feature>
<reference evidence="10" key="1">
    <citation type="submission" date="2006-08" db="EMBL/GenBank/DDBJ databases">
        <title>Complete sequence of Alkalilimnicola ehrilichei MLHE-1.</title>
        <authorList>
            <person name="Copeland A."/>
            <person name="Lucas S."/>
            <person name="Lapidus A."/>
            <person name="Barry K."/>
            <person name="Detter J.C."/>
            <person name="Glavina del Rio T."/>
            <person name="Hammon N."/>
            <person name="Israni S."/>
            <person name="Dalin E."/>
            <person name="Tice H."/>
            <person name="Pitluck S."/>
            <person name="Sims D."/>
            <person name="Brettin T."/>
            <person name="Bruce D."/>
            <person name="Han C."/>
            <person name="Tapia R."/>
            <person name="Gilna P."/>
            <person name="Schmutz J."/>
            <person name="Larimer F."/>
            <person name="Land M."/>
            <person name="Hauser L."/>
            <person name="Kyrpides N."/>
            <person name="Mikhailova N."/>
            <person name="Oremland R.S."/>
            <person name="Hoeft S.E."/>
            <person name="Switzer-Blum J."/>
            <person name="Kulp T."/>
            <person name="King G."/>
            <person name="Tabita R."/>
            <person name="Witte B."/>
            <person name="Santini J.M."/>
            <person name="Basu P."/>
            <person name="Hollibaugh J.T."/>
            <person name="Xie G."/>
            <person name="Stolz J.F."/>
            <person name="Richardson P."/>
        </authorList>
    </citation>
    <scope>NUCLEOTIDE SEQUENCE [LARGE SCALE GENOMIC DNA]</scope>
    <source>
        <strain evidence="10">ATCC BAA-1101 / DSM 17681 / MLHE-1</strain>
    </source>
</reference>
<gene>
    <name evidence="5" type="primary">xseA</name>
    <name evidence="9" type="ordered locus">Mlg_0693</name>
</gene>
<evidence type="ECO:0000256" key="6">
    <source>
        <dbReference type="RuleBase" id="RU004355"/>
    </source>
</evidence>
<comment type="catalytic activity">
    <reaction evidence="5 6">
        <text>Exonucleolytic cleavage in either 5'- to 3'- or 3'- to 5'-direction to yield nucleoside 5'-phosphates.</text>
        <dbReference type="EC" id="3.1.11.6"/>
    </reaction>
</comment>
<dbReference type="EC" id="3.1.11.6" evidence="5"/>
<dbReference type="GO" id="GO:0006308">
    <property type="term" value="P:DNA catabolic process"/>
    <property type="evidence" value="ECO:0007669"/>
    <property type="project" value="UniProtKB-UniRule"/>
</dbReference>
<dbReference type="Pfam" id="PF13742">
    <property type="entry name" value="tRNA_anti_2"/>
    <property type="match status" value="1"/>
</dbReference>
<dbReference type="HAMAP" id="MF_00378">
    <property type="entry name" value="Exonuc_7_L"/>
    <property type="match status" value="1"/>
</dbReference>
<organism evidence="9 10">
    <name type="scientific">Alkalilimnicola ehrlichii (strain ATCC BAA-1101 / DSM 17681 / MLHE-1)</name>
    <dbReference type="NCBI Taxonomy" id="187272"/>
    <lineage>
        <taxon>Bacteria</taxon>
        <taxon>Pseudomonadati</taxon>
        <taxon>Pseudomonadota</taxon>
        <taxon>Gammaproteobacteria</taxon>
        <taxon>Chromatiales</taxon>
        <taxon>Ectothiorhodospiraceae</taxon>
        <taxon>Alkalilimnicola</taxon>
    </lineage>
</organism>
<dbReference type="GO" id="GO:0008855">
    <property type="term" value="F:exodeoxyribonuclease VII activity"/>
    <property type="evidence" value="ECO:0007669"/>
    <property type="project" value="UniProtKB-UniRule"/>
</dbReference>
<evidence type="ECO:0000259" key="7">
    <source>
        <dbReference type="Pfam" id="PF02601"/>
    </source>
</evidence>
<dbReference type="KEGG" id="aeh:Mlg_0693"/>
<comment type="function">
    <text evidence="5">Bidirectionally degrades single-stranded DNA into large acid-insoluble oligonucleotides, which are then degraded further into small acid-soluble oligonucleotides.</text>
</comment>
<dbReference type="NCBIfam" id="TIGR00237">
    <property type="entry name" value="xseA"/>
    <property type="match status" value="1"/>
</dbReference>
<evidence type="ECO:0000256" key="5">
    <source>
        <dbReference type="HAMAP-Rule" id="MF_00378"/>
    </source>
</evidence>
<evidence type="ECO:0000256" key="4">
    <source>
        <dbReference type="ARBA" id="ARBA00022839"/>
    </source>
</evidence>
<dbReference type="HOGENOM" id="CLU_023625_3_1_6"/>
<evidence type="ECO:0000256" key="2">
    <source>
        <dbReference type="ARBA" id="ARBA00022722"/>
    </source>
</evidence>
<evidence type="ECO:0000256" key="3">
    <source>
        <dbReference type="ARBA" id="ARBA00022801"/>
    </source>
</evidence>
<keyword evidence="10" id="KW-1185">Reference proteome</keyword>
<comment type="similarity">
    <text evidence="5 6">Belongs to the XseA family.</text>
</comment>
<accession>Q0AAU0</accession>
<evidence type="ECO:0000313" key="10">
    <source>
        <dbReference type="Proteomes" id="UP000001962"/>
    </source>
</evidence>
<dbReference type="Proteomes" id="UP000001962">
    <property type="component" value="Chromosome"/>
</dbReference>
<dbReference type="GO" id="GO:0003676">
    <property type="term" value="F:nucleic acid binding"/>
    <property type="evidence" value="ECO:0007669"/>
    <property type="project" value="InterPro"/>
</dbReference>
<evidence type="ECO:0000256" key="1">
    <source>
        <dbReference type="ARBA" id="ARBA00022490"/>
    </source>
</evidence>
<sequence>MVTTASQAPRTVYTVSQLNQEVRSLLETTLPPLWVEGEISNLARPRSGHLYFTLKDSAAQVRCAMFRNRNLLLRFQPGDGQRVLVRARAGLYPARGEFQLVVDHMEEAGEGALRRAFEALKARLEQEGLFDPAHKRPLPAFPRRLGVITSPTGAAIRDVLTVLRRRFPALPVLIYPVPVQGEGAGGQIAAAIEEADRRRDVDVVLVTRGGGSLEDLWAFNEEVVARAIHACGLPVVSAVGHEVDVTISDLVADQRAPTPSAAAELISPDGPALLHQVRGLRDRLLQLTTQHHRRASDRLNGLARRLQARHPGQLLRDRSQRLDELDQRLRHAMAQRLARHTQALDHLRARLRQGDPRLTIRRREEQRLALERRLHAAVRQQLQAREQRLSGLGRALHAVSPLATLSRGYAIARQGADGPVLRDSTQVAPGDAVRVRLHRGQLDCRVERVHGEPEGGKQ</sequence>
<dbReference type="PANTHER" id="PTHR30008:SF0">
    <property type="entry name" value="EXODEOXYRIBONUCLEASE 7 LARGE SUBUNIT"/>
    <property type="match status" value="1"/>
</dbReference>
<keyword evidence="4 5" id="KW-0269">Exonuclease</keyword>
<keyword evidence="3 5" id="KW-0378">Hydrolase</keyword>
<proteinExistence type="inferred from homology"/>
<evidence type="ECO:0000259" key="8">
    <source>
        <dbReference type="Pfam" id="PF13742"/>
    </source>
</evidence>
<dbReference type="InterPro" id="IPR025824">
    <property type="entry name" value="OB-fold_nuc-bd_dom"/>
</dbReference>
<keyword evidence="1 5" id="KW-0963">Cytoplasm</keyword>
<dbReference type="CDD" id="cd04489">
    <property type="entry name" value="ExoVII_LU_OBF"/>
    <property type="match status" value="1"/>
</dbReference>
<dbReference type="EMBL" id="CP000453">
    <property type="protein sequence ID" value="ABI56047.1"/>
    <property type="molecule type" value="Genomic_DNA"/>
</dbReference>
<dbReference type="OrthoDB" id="9802795at2"/>
<keyword evidence="2 5" id="KW-0540">Nuclease</keyword>
<dbReference type="AlphaFoldDB" id="Q0AAU0"/>
<evidence type="ECO:0000313" key="9">
    <source>
        <dbReference type="EMBL" id="ABI56047.1"/>
    </source>
</evidence>
<protein>
    <recommendedName>
        <fullName evidence="5">Exodeoxyribonuclease 7 large subunit</fullName>
        <ecNumber evidence="5">3.1.11.6</ecNumber>
    </recommendedName>
    <alternativeName>
        <fullName evidence="5">Exodeoxyribonuclease VII large subunit</fullName>
        <shortName evidence="5">Exonuclease VII large subunit</shortName>
    </alternativeName>
</protein>
<dbReference type="GO" id="GO:0009318">
    <property type="term" value="C:exodeoxyribonuclease VII complex"/>
    <property type="evidence" value="ECO:0007669"/>
    <property type="project" value="UniProtKB-UniRule"/>
</dbReference>
<dbReference type="InterPro" id="IPR020579">
    <property type="entry name" value="Exonuc_VII_lsu_C"/>
</dbReference>